<evidence type="ECO:0000313" key="3">
    <source>
        <dbReference type="Proteomes" id="UP000308652"/>
    </source>
</evidence>
<gene>
    <name evidence="2" type="ORF">BDQ12DRAFT_732139</name>
</gene>
<dbReference type="EMBL" id="ML213592">
    <property type="protein sequence ID" value="TFK42491.1"/>
    <property type="molecule type" value="Genomic_DNA"/>
</dbReference>
<dbReference type="Pfam" id="PF20415">
    <property type="entry name" value="DUF6699"/>
    <property type="match status" value="1"/>
</dbReference>
<accession>A0A5C3MMW2</accession>
<dbReference type="OrthoDB" id="3241567at2759"/>
<sequence length="287" mass="32120">MPRYHYNSTPGATYAPLVRSPPCPYLTPQPWIATPLAPLGAALPPIHITTPVSAGPLALPFTSGNVPAWPWYQHTIVPTPAAIASHVLPPVWTPGTFPVAPPDYPVPFQLHPHIIYNPNNPGIPILQWDVIHKAELARVFNGRHLIVPLKLDAEAVVPSIKKIWIASDHPILAWWMEVAWGPIVIEKDKITIRDVLDAIHEYFQQPLTTRDLVHIKASCSEEALQHTARRRIRESYELRAVNTSAGVKRIDALGTHRRFQGLRPVVFQDNTWKLFLGLLPGPVPRVY</sequence>
<dbReference type="Proteomes" id="UP000308652">
    <property type="component" value="Unassembled WGS sequence"/>
</dbReference>
<organism evidence="2 3">
    <name type="scientific">Crucibulum laeve</name>
    <dbReference type="NCBI Taxonomy" id="68775"/>
    <lineage>
        <taxon>Eukaryota</taxon>
        <taxon>Fungi</taxon>
        <taxon>Dikarya</taxon>
        <taxon>Basidiomycota</taxon>
        <taxon>Agaricomycotina</taxon>
        <taxon>Agaricomycetes</taxon>
        <taxon>Agaricomycetidae</taxon>
        <taxon>Agaricales</taxon>
        <taxon>Agaricineae</taxon>
        <taxon>Nidulariaceae</taxon>
        <taxon>Crucibulum</taxon>
    </lineage>
</organism>
<proteinExistence type="predicted"/>
<protein>
    <recommendedName>
        <fullName evidence="1">DUF6699 domain-containing protein</fullName>
    </recommendedName>
</protein>
<reference evidence="2 3" key="1">
    <citation type="journal article" date="2019" name="Nat. Ecol. Evol.">
        <title>Megaphylogeny resolves global patterns of mushroom evolution.</title>
        <authorList>
            <person name="Varga T."/>
            <person name="Krizsan K."/>
            <person name="Foldi C."/>
            <person name="Dima B."/>
            <person name="Sanchez-Garcia M."/>
            <person name="Sanchez-Ramirez S."/>
            <person name="Szollosi G.J."/>
            <person name="Szarkandi J.G."/>
            <person name="Papp V."/>
            <person name="Albert L."/>
            <person name="Andreopoulos W."/>
            <person name="Angelini C."/>
            <person name="Antonin V."/>
            <person name="Barry K.W."/>
            <person name="Bougher N.L."/>
            <person name="Buchanan P."/>
            <person name="Buyck B."/>
            <person name="Bense V."/>
            <person name="Catcheside P."/>
            <person name="Chovatia M."/>
            <person name="Cooper J."/>
            <person name="Damon W."/>
            <person name="Desjardin D."/>
            <person name="Finy P."/>
            <person name="Geml J."/>
            <person name="Haridas S."/>
            <person name="Hughes K."/>
            <person name="Justo A."/>
            <person name="Karasinski D."/>
            <person name="Kautmanova I."/>
            <person name="Kiss B."/>
            <person name="Kocsube S."/>
            <person name="Kotiranta H."/>
            <person name="LaButti K.M."/>
            <person name="Lechner B.E."/>
            <person name="Liimatainen K."/>
            <person name="Lipzen A."/>
            <person name="Lukacs Z."/>
            <person name="Mihaltcheva S."/>
            <person name="Morgado L.N."/>
            <person name="Niskanen T."/>
            <person name="Noordeloos M.E."/>
            <person name="Ohm R.A."/>
            <person name="Ortiz-Santana B."/>
            <person name="Ovrebo C."/>
            <person name="Racz N."/>
            <person name="Riley R."/>
            <person name="Savchenko A."/>
            <person name="Shiryaev A."/>
            <person name="Soop K."/>
            <person name="Spirin V."/>
            <person name="Szebenyi C."/>
            <person name="Tomsovsky M."/>
            <person name="Tulloss R.E."/>
            <person name="Uehling J."/>
            <person name="Grigoriev I.V."/>
            <person name="Vagvolgyi C."/>
            <person name="Papp T."/>
            <person name="Martin F.M."/>
            <person name="Miettinen O."/>
            <person name="Hibbett D.S."/>
            <person name="Nagy L.G."/>
        </authorList>
    </citation>
    <scope>NUCLEOTIDE SEQUENCE [LARGE SCALE GENOMIC DNA]</scope>
    <source>
        <strain evidence="2 3">CBS 166.37</strain>
    </source>
</reference>
<dbReference type="InterPro" id="IPR046522">
    <property type="entry name" value="DUF6699"/>
</dbReference>
<name>A0A5C3MMW2_9AGAR</name>
<feature type="domain" description="DUF6699" evidence="1">
    <location>
        <begin position="126"/>
        <end position="263"/>
    </location>
</feature>
<keyword evidence="3" id="KW-1185">Reference proteome</keyword>
<dbReference type="STRING" id="68775.A0A5C3MMW2"/>
<evidence type="ECO:0000313" key="2">
    <source>
        <dbReference type="EMBL" id="TFK42491.1"/>
    </source>
</evidence>
<evidence type="ECO:0000259" key="1">
    <source>
        <dbReference type="Pfam" id="PF20415"/>
    </source>
</evidence>
<dbReference type="AlphaFoldDB" id="A0A5C3MMW2"/>